<sequence length="169" mass="19886">MPFIPNLFEARDQNIPDVFFPEHLRLTSKARNWPAYKHAVETVCRLKGVADNLTAMDAYAIWHEDDDGREDWQWREELCKAIITLNIKDFPAHGVRAGEGVPARVVWARLCEIHRPKRRWRVLTELVRPPRLTRKEWLLLGVFFLLSVMELLFKQTRARLECERRNGGA</sequence>
<gene>
    <name evidence="1" type="ORF">GSI_13018</name>
</gene>
<dbReference type="OrthoDB" id="2754604at2759"/>
<keyword evidence="2" id="KW-1185">Reference proteome</keyword>
<evidence type="ECO:0000313" key="1">
    <source>
        <dbReference type="EMBL" id="PIL25129.1"/>
    </source>
</evidence>
<proteinExistence type="predicted"/>
<dbReference type="Proteomes" id="UP000230002">
    <property type="component" value="Unassembled WGS sequence"/>
</dbReference>
<evidence type="ECO:0000313" key="2">
    <source>
        <dbReference type="Proteomes" id="UP000230002"/>
    </source>
</evidence>
<organism evidence="1 2">
    <name type="scientific">Ganoderma sinense ZZ0214-1</name>
    <dbReference type="NCBI Taxonomy" id="1077348"/>
    <lineage>
        <taxon>Eukaryota</taxon>
        <taxon>Fungi</taxon>
        <taxon>Dikarya</taxon>
        <taxon>Basidiomycota</taxon>
        <taxon>Agaricomycotina</taxon>
        <taxon>Agaricomycetes</taxon>
        <taxon>Polyporales</taxon>
        <taxon>Polyporaceae</taxon>
        <taxon>Ganoderma</taxon>
    </lineage>
</organism>
<accession>A0A2G8RUF3</accession>
<dbReference type="AlphaFoldDB" id="A0A2G8RUF3"/>
<comment type="caution">
    <text evidence="1">The sequence shown here is derived from an EMBL/GenBank/DDBJ whole genome shotgun (WGS) entry which is preliminary data.</text>
</comment>
<dbReference type="EMBL" id="AYKW01000056">
    <property type="protein sequence ID" value="PIL25129.1"/>
    <property type="molecule type" value="Genomic_DNA"/>
</dbReference>
<protein>
    <submittedName>
        <fullName evidence="1">Uncharacterized protein</fullName>
    </submittedName>
</protein>
<name>A0A2G8RUF3_9APHY</name>
<reference evidence="1 2" key="1">
    <citation type="journal article" date="2015" name="Sci. Rep.">
        <title>Chromosome-level genome map provides insights into diverse defense mechanisms in the medicinal fungus Ganoderma sinense.</title>
        <authorList>
            <person name="Zhu Y."/>
            <person name="Xu J."/>
            <person name="Sun C."/>
            <person name="Zhou S."/>
            <person name="Xu H."/>
            <person name="Nelson D.R."/>
            <person name="Qian J."/>
            <person name="Song J."/>
            <person name="Luo H."/>
            <person name="Xiang L."/>
            <person name="Li Y."/>
            <person name="Xu Z."/>
            <person name="Ji A."/>
            <person name="Wang L."/>
            <person name="Lu S."/>
            <person name="Hayward A."/>
            <person name="Sun W."/>
            <person name="Li X."/>
            <person name="Schwartz D.C."/>
            <person name="Wang Y."/>
            <person name="Chen S."/>
        </authorList>
    </citation>
    <scope>NUCLEOTIDE SEQUENCE [LARGE SCALE GENOMIC DNA]</scope>
    <source>
        <strain evidence="1 2">ZZ0214-1</strain>
    </source>
</reference>